<evidence type="ECO:0008006" key="3">
    <source>
        <dbReference type="Google" id="ProtNLM"/>
    </source>
</evidence>
<evidence type="ECO:0000313" key="1">
    <source>
        <dbReference type="EMBL" id="MDF8264754.1"/>
    </source>
</evidence>
<gene>
    <name evidence="1" type="ORF">P4R38_10900</name>
</gene>
<dbReference type="RefSeq" id="WP_277192145.1">
    <property type="nucleotide sequence ID" value="NZ_JAROAV010000028.1"/>
</dbReference>
<comment type="caution">
    <text evidence="1">The sequence shown here is derived from an EMBL/GenBank/DDBJ whole genome shotgun (WGS) entry which is preliminary data.</text>
</comment>
<proteinExistence type="predicted"/>
<reference evidence="1 2" key="1">
    <citation type="submission" date="2023-03" db="EMBL/GenBank/DDBJ databases">
        <title>YIM 133296 draft genome.</title>
        <authorList>
            <person name="Xiong L."/>
        </authorList>
    </citation>
    <scope>NUCLEOTIDE SEQUENCE [LARGE SCALE GENOMIC DNA]</scope>
    <source>
        <strain evidence="1 2">YIM 133296</strain>
    </source>
</reference>
<dbReference type="EMBL" id="JAROAV010000028">
    <property type="protein sequence ID" value="MDF8264754.1"/>
    <property type="molecule type" value="Genomic_DNA"/>
</dbReference>
<protein>
    <recommendedName>
        <fullName evidence="3">Lactococcin 972 family bacteriocin</fullName>
    </recommendedName>
</protein>
<accession>A0ABT6C733</accession>
<sequence>MTSIQHASDLRYKSFIWWKKAGSTHTGGNRGVAKYEQKNVEYRCVSSEKTGWTGTTAGTIVYAGRTYYARVYFDERSLACGGWGRR</sequence>
<dbReference type="Proteomes" id="UP001528912">
    <property type="component" value="Unassembled WGS sequence"/>
</dbReference>
<keyword evidence="2" id="KW-1185">Reference proteome</keyword>
<organism evidence="1 2">
    <name type="scientific">Luteipulveratus flavus</name>
    <dbReference type="NCBI Taxonomy" id="3031728"/>
    <lineage>
        <taxon>Bacteria</taxon>
        <taxon>Bacillati</taxon>
        <taxon>Actinomycetota</taxon>
        <taxon>Actinomycetes</taxon>
        <taxon>Micrococcales</taxon>
        <taxon>Dermacoccaceae</taxon>
        <taxon>Luteipulveratus</taxon>
    </lineage>
</organism>
<evidence type="ECO:0000313" key="2">
    <source>
        <dbReference type="Proteomes" id="UP001528912"/>
    </source>
</evidence>
<name>A0ABT6C733_9MICO</name>